<dbReference type="GO" id="GO:0006508">
    <property type="term" value="P:proteolysis"/>
    <property type="evidence" value="ECO:0007669"/>
    <property type="project" value="InterPro"/>
</dbReference>
<dbReference type="Pfam" id="PF07676">
    <property type="entry name" value="PD40"/>
    <property type="match status" value="1"/>
</dbReference>
<dbReference type="GO" id="GO:0004177">
    <property type="term" value="F:aminopeptidase activity"/>
    <property type="evidence" value="ECO:0007669"/>
    <property type="project" value="UniProtKB-KW"/>
</dbReference>
<evidence type="ECO:0000313" key="6">
    <source>
        <dbReference type="Proteomes" id="UP000558192"/>
    </source>
</evidence>
<feature type="domain" description="Peptidase S9 prolyl oligopeptidase catalytic" evidence="4">
    <location>
        <begin position="427"/>
        <end position="639"/>
    </location>
</feature>
<keyword evidence="5" id="KW-0031">Aminopeptidase</keyword>
<organism evidence="5 6">
    <name type="scientific">Sphingomonas kaistensis</name>
    <dbReference type="NCBI Taxonomy" id="298708"/>
    <lineage>
        <taxon>Bacteria</taxon>
        <taxon>Pseudomonadati</taxon>
        <taxon>Pseudomonadota</taxon>
        <taxon>Alphaproteobacteria</taxon>
        <taxon>Sphingomonadales</taxon>
        <taxon>Sphingomonadaceae</taxon>
        <taxon>Sphingomonas</taxon>
    </lineage>
</organism>
<dbReference type="GO" id="GO:0004252">
    <property type="term" value="F:serine-type endopeptidase activity"/>
    <property type="evidence" value="ECO:0007669"/>
    <property type="project" value="TreeGrafter"/>
</dbReference>
<protein>
    <submittedName>
        <fullName evidence="5">Dipeptidyl aminopeptidase/acylaminoacyl peptidase</fullName>
    </submittedName>
</protein>
<dbReference type="Gene3D" id="3.40.50.1820">
    <property type="entry name" value="alpha/beta hydrolase"/>
    <property type="match status" value="1"/>
</dbReference>
<sequence length="672" mass="71721">MRRLLLAATAAATLVTGAAVAQTSLPLIPRDVLFGNPEKANARISPDGKWLSWTAPVDGVMNIWVAPASDPAAAKAVTAEKTRPIRSYFWAPDSSSVLFVNDKGGDEDFLLYAASPTGGDARLLTPFTKTTVQVVSISPTIRDRILIGLNNRDPKWHDVHSLDLKTGKTTPVMMNEGEFAGFVADAGLNVRMASKPRKDGGSDFYKIEGNKAAATPFASVGLEDAQTTSPAGFTADGKTLYWVDSRGRDTAALVAQDVASGKTRILAQDARADIGGGIANPRTGVLEGYSVNYLRNDWKPVGTAIAGDLAFLKAQLKGDFGISSRTTDDRLWVVGAADADRPSSTYLYDRQAKKLTKLFDSRPKLAGLPLSPMQTLEIKSRDGLTLPSYLTLPPGSDSNGDGRPDKAVPMVLLVHGGPWGRDGYGFNGYHQWLANRGYAVMSVNFRASTGFGKKFLAAGNGTWGREMQNDLLDAVDWAVKNGITTDDKVAIMGGSYGGYATLAGMAFTPTEFACGVAIVAPSNLNTLLASIPAYWEAGRAQLYGRMADPNTEAGKAWLKERSPLYSADKIQRPLLIGQGANDPRVKQAEADQIVDAMRSRNIPVTYVLFPDEGHGFARPVNNIAFNAVTENFLSKCLGGRAEPIGDTVAKSTAKVPHGAEFSPGLKEAMGGK</sequence>
<evidence type="ECO:0000256" key="2">
    <source>
        <dbReference type="ARBA" id="ARBA00022825"/>
    </source>
</evidence>
<dbReference type="Gene3D" id="2.120.10.30">
    <property type="entry name" value="TolB, C-terminal domain"/>
    <property type="match status" value="1"/>
</dbReference>
<dbReference type="InterPro" id="IPR029058">
    <property type="entry name" value="AB_hydrolase_fold"/>
</dbReference>
<feature type="chain" id="PRO_5031082115" evidence="3">
    <location>
        <begin position="22"/>
        <end position="672"/>
    </location>
</feature>
<dbReference type="Proteomes" id="UP000558192">
    <property type="component" value="Unassembled WGS sequence"/>
</dbReference>
<dbReference type="PANTHER" id="PTHR42776:SF27">
    <property type="entry name" value="DIPEPTIDYL PEPTIDASE FAMILY MEMBER 6"/>
    <property type="match status" value="1"/>
</dbReference>
<dbReference type="EMBL" id="JAATJC010000001">
    <property type="protein sequence ID" value="NJC05993.1"/>
    <property type="molecule type" value="Genomic_DNA"/>
</dbReference>
<dbReference type="SUPFAM" id="SSF82171">
    <property type="entry name" value="DPP6 N-terminal domain-like"/>
    <property type="match status" value="1"/>
</dbReference>
<evidence type="ECO:0000259" key="4">
    <source>
        <dbReference type="Pfam" id="PF00326"/>
    </source>
</evidence>
<feature type="signal peptide" evidence="3">
    <location>
        <begin position="1"/>
        <end position="21"/>
    </location>
</feature>
<dbReference type="SUPFAM" id="SSF53474">
    <property type="entry name" value="alpha/beta-Hydrolases"/>
    <property type="match status" value="1"/>
</dbReference>
<keyword evidence="2" id="KW-0720">Serine protease</keyword>
<keyword evidence="5" id="KW-0645">Protease</keyword>
<dbReference type="RefSeq" id="WP_168068900.1">
    <property type="nucleotide sequence ID" value="NZ_JAATJC010000001.1"/>
</dbReference>
<evidence type="ECO:0000256" key="1">
    <source>
        <dbReference type="ARBA" id="ARBA00022801"/>
    </source>
</evidence>
<dbReference type="AlphaFoldDB" id="A0A7X6BGL9"/>
<keyword evidence="3" id="KW-0732">Signal</keyword>
<name>A0A7X6BGL9_9SPHN</name>
<dbReference type="InterPro" id="IPR011659">
    <property type="entry name" value="WD40"/>
</dbReference>
<dbReference type="Pfam" id="PF00326">
    <property type="entry name" value="Peptidase_S9"/>
    <property type="match status" value="1"/>
</dbReference>
<evidence type="ECO:0000256" key="3">
    <source>
        <dbReference type="SAM" id="SignalP"/>
    </source>
</evidence>
<dbReference type="InterPro" id="IPR011042">
    <property type="entry name" value="6-blade_b-propeller_TolB-like"/>
</dbReference>
<accession>A0A7X6BGL9</accession>
<gene>
    <name evidence="5" type="ORF">GGQ97_001786</name>
</gene>
<proteinExistence type="predicted"/>
<dbReference type="PANTHER" id="PTHR42776">
    <property type="entry name" value="SERINE PEPTIDASE S9 FAMILY MEMBER"/>
    <property type="match status" value="1"/>
</dbReference>
<comment type="caution">
    <text evidence="5">The sequence shown here is derived from an EMBL/GenBank/DDBJ whole genome shotgun (WGS) entry which is preliminary data.</text>
</comment>
<keyword evidence="1" id="KW-0378">Hydrolase</keyword>
<keyword evidence="6" id="KW-1185">Reference proteome</keyword>
<reference evidence="5 6" key="1">
    <citation type="submission" date="2020-03" db="EMBL/GenBank/DDBJ databases">
        <title>Genomic Encyclopedia of Type Strains, Phase IV (KMG-IV): sequencing the most valuable type-strain genomes for metagenomic binning, comparative biology and taxonomic classification.</title>
        <authorList>
            <person name="Goeker M."/>
        </authorList>
    </citation>
    <scope>NUCLEOTIDE SEQUENCE [LARGE SCALE GENOMIC DNA]</scope>
    <source>
        <strain evidence="5 6">DSM 16846</strain>
    </source>
</reference>
<evidence type="ECO:0000313" key="5">
    <source>
        <dbReference type="EMBL" id="NJC05993.1"/>
    </source>
</evidence>
<dbReference type="InterPro" id="IPR001375">
    <property type="entry name" value="Peptidase_S9_cat"/>
</dbReference>